<accession>A0A7H0JXT2</accession>
<keyword evidence="5" id="KW-1185">Reference proteome</keyword>
<keyword evidence="3" id="KW-0489">Methyltransferase</keyword>
<organism evidence="3 4">
    <name type="scientific">Corynebacterium lujinxingii</name>
    <dbReference type="NCBI Taxonomy" id="2763010"/>
    <lineage>
        <taxon>Bacteria</taxon>
        <taxon>Bacillati</taxon>
        <taxon>Actinomycetota</taxon>
        <taxon>Actinomycetes</taxon>
        <taxon>Mycobacteriales</taxon>
        <taxon>Corynebacteriaceae</taxon>
        <taxon>Corynebacterium</taxon>
    </lineage>
</organism>
<dbReference type="RefSeq" id="WP_171194663.1">
    <property type="nucleotide sequence ID" value="NZ_CP061032.1"/>
</dbReference>
<dbReference type="Pfam" id="PF02384">
    <property type="entry name" value="N6_Mtase"/>
    <property type="match status" value="1"/>
</dbReference>
<dbReference type="Proteomes" id="UP000642876">
    <property type="component" value="Unassembled WGS sequence"/>
</dbReference>
<dbReference type="EMBL" id="CP061032">
    <property type="protein sequence ID" value="QNP89848.1"/>
    <property type="molecule type" value="Genomic_DNA"/>
</dbReference>
<dbReference type="GO" id="GO:0032259">
    <property type="term" value="P:methylation"/>
    <property type="evidence" value="ECO:0007669"/>
    <property type="project" value="UniProtKB-KW"/>
</dbReference>
<dbReference type="GO" id="GO:0008170">
    <property type="term" value="F:N-methyltransferase activity"/>
    <property type="evidence" value="ECO:0007669"/>
    <property type="project" value="InterPro"/>
</dbReference>
<feature type="domain" description="DNA methylase adenine-specific" evidence="1">
    <location>
        <begin position="12"/>
        <end position="59"/>
    </location>
</feature>
<dbReference type="AlphaFoldDB" id="A0A7H0JXT2"/>
<sequence>MLADLSIGEISVCYEALLASLDPASRRSSGQYFTPDDAAEFMASRAKDFGEGVWMDPAAA</sequence>
<evidence type="ECO:0000313" key="4">
    <source>
        <dbReference type="Proteomes" id="UP000516235"/>
    </source>
</evidence>
<dbReference type="InterPro" id="IPR003356">
    <property type="entry name" value="DNA_methylase_A-5"/>
</dbReference>
<name>A0A7H0JXT2_9CORY</name>
<gene>
    <name evidence="2" type="ORF">H7348_11260</name>
    <name evidence="3" type="ORF">IAU68_09210</name>
</gene>
<dbReference type="Proteomes" id="UP000516235">
    <property type="component" value="Chromosome"/>
</dbReference>
<proteinExistence type="predicted"/>
<evidence type="ECO:0000313" key="5">
    <source>
        <dbReference type="Proteomes" id="UP000642876"/>
    </source>
</evidence>
<dbReference type="Gene3D" id="3.40.50.150">
    <property type="entry name" value="Vaccinia Virus protein VP39"/>
    <property type="match status" value="1"/>
</dbReference>
<dbReference type="EMBL" id="JACMYE010000011">
    <property type="protein sequence ID" value="MBC3179870.1"/>
    <property type="molecule type" value="Genomic_DNA"/>
</dbReference>
<dbReference type="SUPFAM" id="SSF53335">
    <property type="entry name" value="S-adenosyl-L-methionine-dependent methyltransferases"/>
    <property type="match status" value="1"/>
</dbReference>
<dbReference type="InterPro" id="IPR029063">
    <property type="entry name" value="SAM-dependent_MTases_sf"/>
</dbReference>
<evidence type="ECO:0000313" key="2">
    <source>
        <dbReference type="EMBL" id="MBC3179870.1"/>
    </source>
</evidence>
<evidence type="ECO:0000313" key="3">
    <source>
        <dbReference type="EMBL" id="QNP89848.1"/>
    </source>
</evidence>
<dbReference type="GO" id="GO:0003677">
    <property type="term" value="F:DNA binding"/>
    <property type="evidence" value="ECO:0007669"/>
    <property type="project" value="InterPro"/>
</dbReference>
<evidence type="ECO:0000259" key="1">
    <source>
        <dbReference type="Pfam" id="PF02384"/>
    </source>
</evidence>
<reference evidence="4 5" key="1">
    <citation type="submission" date="2020-08" db="EMBL/GenBank/DDBJ databases">
        <title>novel species in genus Corynebacterium.</title>
        <authorList>
            <person name="Zhang G."/>
        </authorList>
    </citation>
    <scope>NUCLEOTIDE SEQUENCE [LARGE SCALE GENOMIC DNA]</scope>
    <source>
        <strain evidence="4 5">zg-917</strain>
        <strain evidence="3">Zg-917</strain>
    </source>
</reference>
<keyword evidence="3" id="KW-0808">Transferase</keyword>
<dbReference type="KEGG" id="cluj:IAU68_09210"/>
<protein>
    <submittedName>
        <fullName evidence="3">N-6 DNA methylase</fullName>
    </submittedName>
</protein>